<feature type="region of interest" description="Disordered" evidence="1">
    <location>
        <begin position="390"/>
        <end position="415"/>
    </location>
</feature>
<feature type="compositionally biased region" description="Polar residues" evidence="1">
    <location>
        <begin position="341"/>
        <end position="352"/>
    </location>
</feature>
<dbReference type="Proteomes" id="UP000785679">
    <property type="component" value="Unassembled WGS sequence"/>
</dbReference>
<organism evidence="2 3">
    <name type="scientific">Halteria grandinella</name>
    <dbReference type="NCBI Taxonomy" id="5974"/>
    <lineage>
        <taxon>Eukaryota</taxon>
        <taxon>Sar</taxon>
        <taxon>Alveolata</taxon>
        <taxon>Ciliophora</taxon>
        <taxon>Intramacronucleata</taxon>
        <taxon>Spirotrichea</taxon>
        <taxon>Stichotrichia</taxon>
        <taxon>Sporadotrichida</taxon>
        <taxon>Halteriidae</taxon>
        <taxon>Halteria</taxon>
    </lineage>
</organism>
<feature type="compositionally biased region" description="Low complexity" evidence="1">
    <location>
        <begin position="156"/>
        <end position="168"/>
    </location>
</feature>
<name>A0A8J8P4H9_HALGN</name>
<feature type="compositionally biased region" description="Basic and acidic residues" evidence="1">
    <location>
        <begin position="222"/>
        <end position="247"/>
    </location>
</feature>
<protein>
    <submittedName>
        <fullName evidence="2">Uncharacterized protein</fullName>
    </submittedName>
</protein>
<keyword evidence="3" id="KW-1185">Reference proteome</keyword>
<accession>A0A8J8P4H9</accession>
<evidence type="ECO:0000313" key="3">
    <source>
        <dbReference type="Proteomes" id="UP000785679"/>
    </source>
</evidence>
<reference evidence="2" key="1">
    <citation type="submission" date="2019-06" db="EMBL/GenBank/DDBJ databases">
        <authorList>
            <person name="Zheng W."/>
        </authorList>
    </citation>
    <scope>NUCLEOTIDE SEQUENCE</scope>
    <source>
        <strain evidence="2">QDHG01</strain>
    </source>
</reference>
<sequence>MFHNPIERLRSEAAKLSEFPATLYKLQVQGSFSELASMIYSIYRWEHDTLLSKSNPYPPGHPHRLDYNLSSVEVNAFERLCMYKEHLKTIVSLIIEDVHQNFDSYRVTTPSNVCRQSTQSNSQEARQSSEKIVPYCKIVLNSQEGQVKRSQESEQRQQQQVQQQEQNSQSFGMIGKACQNMYQSMVQQANNEKALTTASRNQRSNGKQFSQAKTGVTSQTKISERQVHFRNENEETPAFRENNRDNQRQVQTEPDQSKGMQKSESMLINSDLNQAGRNQTRLTTGVSTTTQNSRPQSSGLNQGGNIRYHQIDFPSQSVLTGDAHCTKYHSNFQPQSPFKAQYTSYQQPSQEVDNQRKAPRSSSSRERAALKGREKTEYFNALVYSSFQNPKGSASFRRQDRFTEPWQQREASPGPGEYMVALAKDVTSSGLQPLEEVQKKSLGCAAFPKAKRDLNTSQYESNSPGVGAYDPKYYHFK</sequence>
<feature type="region of interest" description="Disordered" evidence="1">
    <location>
        <begin position="341"/>
        <end position="372"/>
    </location>
</feature>
<feature type="region of interest" description="Disordered" evidence="1">
    <location>
        <begin position="147"/>
        <end position="168"/>
    </location>
</feature>
<feature type="compositionally biased region" description="Basic and acidic residues" evidence="1">
    <location>
        <begin position="363"/>
        <end position="372"/>
    </location>
</feature>
<gene>
    <name evidence="2" type="ORF">FGO68_gene13901</name>
</gene>
<evidence type="ECO:0000256" key="1">
    <source>
        <dbReference type="SAM" id="MobiDB-lite"/>
    </source>
</evidence>
<dbReference type="AlphaFoldDB" id="A0A8J8P4H9"/>
<feature type="compositionally biased region" description="Polar residues" evidence="1">
    <location>
        <begin position="194"/>
        <end position="221"/>
    </location>
</feature>
<dbReference type="EMBL" id="RRYP01000720">
    <property type="protein sequence ID" value="TNV86952.1"/>
    <property type="molecule type" value="Genomic_DNA"/>
</dbReference>
<feature type="compositionally biased region" description="Polar residues" evidence="1">
    <location>
        <begin position="248"/>
        <end position="304"/>
    </location>
</feature>
<proteinExistence type="predicted"/>
<comment type="caution">
    <text evidence="2">The sequence shown here is derived from an EMBL/GenBank/DDBJ whole genome shotgun (WGS) entry which is preliminary data.</text>
</comment>
<feature type="region of interest" description="Disordered" evidence="1">
    <location>
        <begin position="194"/>
        <end position="307"/>
    </location>
</feature>
<evidence type="ECO:0000313" key="2">
    <source>
        <dbReference type="EMBL" id="TNV86952.1"/>
    </source>
</evidence>